<protein>
    <recommendedName>
        <fullName evidence="4">Calmodulin</fullName>
    </recommendedName>
</protein>
<evidence type="ECO:0000313" key="3">
    <source>
        <dbReference type="Proteomes" id="UP001295423"/>
    </source>
</evidence>
<feature type="chain" id="PRO_5042136695" description="Calmodulin" evidence="1">
    <location>
        <begin position="20"/>
        <end position="76"/>
    </location>
</feature>
<name>A0AAD2PW30_9STRA</name>
<keyword evidence="1" id="KW-0732">Signal</keyword>
<sequence length="76" mass="8375">MKIAVVTSFLCLMASSVTAFAPSAAFSRGISTQIFAEDPEEEEGLDLNLEEMFDMFDAADKDESFDDAIKKVKTEE</sequence>
<proteinExistence type="predicted"/>
<gene>
    <name evidence="2" type="ORF">CYCCA115_LOCUS17558</name>
</gene>
<dbReference type="Proteomes" id="UP001295423">
    <property type="component" value="Unassembled WGS sequence"/>
</dbReference>
<keyword evidence="3" id="KW-1185">Reference proteome</keyword>
<comment type="caution">
    <text evidence="2">The sequence shown here is derived from an EMBL/GenBank/DDBJ whole genome shotgun (WGS) entry which is preliminary data.</text>
</comment>
<evidence type="ECO:0008006" key="4">
    <source>
        <dbReference type="Google" id="ProtNLM"/>
    </source>
</evidence>
<evidence type="ECO:0000313" key="2">
    <source>
        <dbReference type="EMBL" id="CAJ1959134.1"/>
    </source>
</evidence>
<dbReference type="AlphaFoldDB" id="A0AAD2PW30"/>
<evidence type="ECO:0000256" key="1">
    <source>
        <dbReference type="SAM" id="SignalP"/>
    </source>
</evidence>
<organism evidence="2 3">
    <name type="scientific">Cylindrotheca closterium</name>
    <dbReference type="NCBI Taxonomy" id="2856"/>
    <lineage>
        <taxon>Eukaryota</taxon>
        <taxon>Sar</taxon>
        <taxon>Stramenopiles</taxon>
        <taxon>Ochrophyta</taxon>
        <taxon>Bacillariophyta</taxon>
        <taxon>Bacillariophyceae</taxon>
        <taxon>Bacillariophycidae</taxon>
        <taxon>Bacillariales</taxon>
        <taxon>Bacillariaceae</taxon>
        <taxon>Cylindrotheca</taxon>
    </lineage>
</organism>
<accession>A0AAD2PW30</accession>
<feature type="signal peptide" evidence="1">
    <location>
        <begin position="1"/>
        <end position="19"/>
    </location>
</feature>
<reference evidence="2" key="1">
    <citation type="submission" date="2023-08" db="EMBL/GenBank/DDBJ databases">
        <authorList>
            <person name="Audoor S."/>
            <person name="Bilcke G."/>
        </authorList>
    </citation>
    <scope>NUCLEOTIDE SEQUENCE</scope>
</reference>
<dbReference type="EMBL" id="CAKOGP040001980">
    <property type="protein sequence ID" value="CAJ1959134.1"/>
    <property type="molecule type" value="Genomic_DNA"/>
</dbReference>